<feature type="compositionally biased region" description="Low complexity" evidence="1">
    <location>
        <begin position="61"/>
        <end position="77"/>
    </location>
</feature>
<protein>
    <submittedName>
        <fullName evidence="4">Centrosomal protein of 70 kDa</fullName>
    </submittedName>
</protein>
<evidence type="ECO:0000313" key="5">
    <source>
        <dbReference type="Proteomes" id="UP001152797"/>
    </source>
</evidence>
<sequence>MGCALSSKVATPETQPEVPDAVQRFTPESIELEATATFTAFQSPSGQKRYPEASPVRPGFSPLKPSPSLSAKSQSSARSHRSHRSLREDLRSTSPFRLSVFSATERSLPGDSAFLWGSPQVLFQRFQQPTVPARGESLYDSDSEGEITKSSPLRLKSTHSSAFGSSISFLKWSASKRCFDAKIASAGPRWAHPPERTVAAVASAVGLPERTPEPPEVGAEERETPDERRRLQKLAARASEVRELLRPKMNSEDDLQQVTDQMSRAIHFIAESLPHAAETLGVQPVGLVFQALLLRAGLGRGNLTQVELERILGEGKVEKLAWAARELCELLRVKVEDDGDLSLALKVLEDCKRFFRALALVAQGRGTSSFQLLEDLMNIET</sequence>
<comment type="caution">
    <text evidence="2">The sequence shown here is derived from an EMBL/GenBank/DDBJ whole genome shotgun (WGS) entry which is preliminary data.</text>
</comment>
<reference evidence="3" key="2">
    <citation type="submission" date="2024-04" db="EMBL/GenBank/DDBJ databases">
        <authorList>
            <person name="Chen Y."/>
            <person name="Shah S."/>
            <person name="Dougan E. K."/>
            <person name="Thang M."/>
            <person name="Chan C."/>
        </authorList>
    </citation>
    <scope>NUCLEOTIDE SEQUENCE [LARGE SCALE GENOMIC DNA]</scope>
</reference>
<feature type="region of interest" description="Disordered" evidence="1">
    <location>
        <begin position="38"/>
        <end position="89"/>
    </location>
</feature>
<accession>A0A9P1M679</accession>
<dbReference type="OrthoDB" id="10656609at2759"/>
<dbReference type="EMBL" id="CAMXCT030006832">
    <property type="protein sequence ID" value="CAL4808081.1"/>
    <property type="molecule type" value="Genomic_DNA"/>
</dbReference>
<feature type="region of interest" description="Disordered" evidence="1">
    <location>
        <begin position="206"/>
        <end position="227"/>
    </location>
</feature>
<evidence type="ECO:0000313" key="2">
    <source>
        <dbReference type="EMBL" id="CAI4020769.1"/>
    </source>
</evidence>
<gene>
    <name evidence="2" type="ORF">C1SCF055_LOCUS45154</name>
</gene>
<evidence type="ECO:0000313" key="4">
    <source>
        <dbReference type="EMBL" id="CAL4808081.1"/>
    </source>
</evidence>
<name>A0A9P1M679_9DINO</name>
<reference evidence="2" key="1">
    <citation type="submission" date="2022-10" db="EMBL/GenBank/DDBJ databases">
        <authorList>
            <person name="Chen Y."/>
            <person name="Dougan E. K."/>
            <person name="Chan C."/>
            <person name="Rhodes N."/>
            <person name="Thang M."/>
        </authorList>
    </citation>
    <scope>NUCLEOTIDE SEQUENCE</scope>
</reference>
<keyword evidence="5" id="KW-1185">Reference proteome</keyword>
<dbReference type="AlphaFoldDB" id="A0A9P1M679"/>
<evidence type="ECO:0000256" key="1">
    <source>
        <dbReference type="SAM" id="MobiDB-lite"/>
    </source>
</evidence>
<evidence type="ECO:0000313" key="3">
    <source>
        <dbReference type="EMBL" id="CAL1174144.1"/>
    </source>
</evidence>
<organism evidence="2">
    <name type="scientific">Cladocopium goreaui</name>
    <dbReference type="NCBI Taxonomy" id="2562237"/>
    <lineage>
        <taxon>Eukaryota</taxon>
        <taxon>Sar</taxon>
        <taxon>Alveolata</taxon>
        <taxon>Dinophyceae</taxon>
        <taxon>Suessiales</taxon>
        <taxon>Symbiodiniaceae</taxon>
        <taxon>Cladocopium</taxon>
    </lineage>
</organism>
<dbReference type="Proteomes" id="UP001152797">
    <property type="component" value="Unassembled WGS sequence"/>
</dbReference>
<proteinExistence type="predicted"/>
<feature type="region of interest" description="Disordered" evidence="1">
    <location>
        <begin position="1"/>
        <end position="25"/>
    </location>
</feature>
<dbReference type="EMBL" id="CAMXCT020006832">
    <property type="protein sequence ID" value="CAL1174144.1"/>
    <property type="molecule type" value="Genomic_DNA"/>
</dbReference>
<dbReference type="EMBL" id="CAMXCT010006832">
    <property type="protein sequence ID" value="CAI4020769.1"/>
    <property type="molecule type" value="Genomic_DNA"/>
</dbReference>